<dbReference type="PANTHER" id="PTHR43057">
    <property type="entry name" value="ARSENITE EFFLUX TRANSPORTER"/>
    <property type="match status" value="1"/>
</dbReference>
<dbReference type="InterPro" id="IPR004706">
    <property type="entry name" value="Arsenical-R_Acr3"/>
</dbReference>
<name>A0ABR0M8W9_9PEZI</name>
<dbReference type="Proteomes" id="UP001357485">
    <property type="component" value="Unassembled WGS sequence"/>
</dbReference>
<gene>
    <name evidence="10" type="primary">ARR3_2</name>
    <name evidence="10" type="ORF">LTR16_001061</name>
</gene>
<feature type="transmembrane region" description="Helical" evidence="9">
    <location>
        <begin position="307"/>
        <end position="328"/>
    </location>
</feature>
<evidence type="ECO:0000256" key="8">
    <source>
        <dbReference type="SAM" id="MobiDB-lite"/>
    </source>
</evidence>
<keyword evidence="5 9" id="KW-0812">Transmembrane</keyword>
<comment type="similarity">
    <text evidence="2">Belongs to the arsenical resistance-3 (ACR3) (TC 2.A.59) family.</text>
</comment>
<comment type="caution">
    <text evidence="10">The sequence shown here is derived from an EMBL/GenBank/DDBJ whole genome shotgun (WGS) entry which is preliminary data.</text>
</comment>
<evidence type="ECO:0000256" key="3">
    <source>
        <dbReference type="ARBA" id="ARBA00022448"/>
    </source>
</evidence>
<evidence type="ECO:0000313" key="11">
    <source>
        <dbReference type="Proteomes" id="UP001357485"/>
    </source>
</evidence>
<dbReference type="NCBIfam" id="TIGR00832">
    <property type="entry name" value="acr3"/>
    <property type="match status" value="1"/>
</dbReference>
<dbReference type="InterPro" id="IPR038770">
    <property type="entry name" value="Na+/solute_symporter_sf"/>
</dbReference>
<feature type="region of interest" description="Disordered" evidence="8">
    <location>
        <begin position="1"/>
        <end position="36"/>
    </location>
</feature>
<evidence type="ECO:0000256" key="4">
    <source>
        <dbReference type="ARBA" id="ARBA00022475"/>
    </source>
</evidence>
<evidence type="ECO:0000313" key="10">
    <source>
        <dbReference type="EMBL" id="KAK5295341.1"/>
    </source>
</evidence>
<feature type="transmembrane region" description="Helical" evidence="9">
    <location>
        <begin position="199"/>
        <end position="221"/>
    </location>
</feature>
<protein>
    <submittedName>
        <fullName evidence="10">Arsenicals resistance</fullName>
    </submittedName>
</protein>
<evidence type="ECO:0000256" key="9">
    <source>
        <dbReference type="SAM" id="Phobius"/>
    </source>
</evidence>
<reference evidence="10 11" key="1">
    <citation type="submission" date="2023-08" db="EMBL/GenBank/DDBJ databases">
        <title>Black Yeasts Isolated from many extreme environments.</title>
        <authorList>
            <person name="Coleine C."/>
            <person name="Stajich J.E."/>
            <person name="Selbmann L."/>
        </authorList>
    </citation>
    <scope>NUCLEOTIDE SEQUENCE [LARGE SCALE GENOMIC DNA]</scope>
    <source>
        <strain evidence="10 11">CCFEE 536</strain>
    </source>
</reference>
<dbReference type="PANTHER" id="PTHR43057:SF1">
    <property type="entry name" value="ARSENICAL-RESISTANCE PROTEIN 3"/>
    <property type="match status" value="1"/>
</dbReference>
<comment type="subcellular location">
    <subcellularLocation>
        <location evidence="1">Cell membrane</location>
        <topology evidence="1">Multi-pass membrane protein</topology>
    </subcellularLocation>
</comment>
<dbReference type="Gene3D" id="1.20.1530.20">
    <property type="match status" value="1"/>
</dbReference>
<feature type="transmembrane region" description="Helical" evidence="9">
    <location>
        <begin position="138"/>
        <end position="160"/>
    </location>
</feature>
<dbReference type="InterPro" id="IPR002657">
    <property type="entry name" value="BilAc:Na_symport/Acr3"/>
</dbReference>
<evidence type="ECO:0000256" key="1">
    <source>
        <dbReference type="ARBA" id="ARBA00004651"/>
    </source>
</evidence>
<keyword evidence="7 9" id="KW-0472">Membrane</keyword>
<feature type="transmembrane region" description="Helical" evidence="9">
    <location>
        <begin position="233"/>
        <end position="256"/>
    </location>
</feature>
<dbReference type="Pfam" id="PF01758">
    <property type="entry name" value="SBF"/>
    <property type="match status" value="1"/>
</dbReference>
<feature type="transmembrane region" description="Helical" evidence="9">
    <location>
        <begin position="99"/>
        <end position="118"/>
    </location>
</feature>
<evidence type="ECO:0000256" key="2">
    <source>
        <dbReference type="ARBA" id="ARBA00010110"/>
    </source>
</evidence>
<keyword evidence="6 9" id="KW-1133">Transmembrane helix</keyword>
<proteinExistence type="inferred from homology"/>
<keyword evidence="3" id="KW-0813">Transport</keyword>
<evidence type="ECO:0000256" key="6">
    <source>
        <dbReference type="ARBA" id="ARBA00022989"/>
    </source>
</evidence>
<dbReference type="EMBL" id="JAVRRA010000046">
    <property type="protein sequence ID" value="KAK5295341.1"/>
    <property type="molecule type" value="Genomic_DNA"/>
</dbReference>
<feature type="transmembrane region" description="Helical" evidence="9">
    <location>
        <begin position="172"/>
        <end position="193"/>
    </location>
</feature>
<sequence>MPFHQKHPQHDGPDTNEISNPPINSPELDVQPFSTPGHVRDVEKQANGDRIVADKVSAFKGLGWLDRFLAVWILLAMIVGVLLGNFVPNTGPALQKGKFVGVSVPIAIGLLVMMYPILCKVKYETLHQVFRHRELWIQIAFSVFMNWIVAPFLMLGLAWAFLPDKSGLREGLILVGVARCIAMVLIWTGLAGGDSEYCAILVAVNSMLQMILFAPIALLFIKVISRAGPGVTVSYTTVATSVAVFLGIPLAAAILTRFTLRKLVSPAWYNDVFLKWVAPWSLIGLLFTILVLFASQGRQVVHQIVSVVRVAAPLLVYFGVIFFLTLLITHKLGFGYKLAATQSFTAASNNFELAIAVAVATFGADSDQALAATVGPLIEVPVLLALVRVQDAITTTTNFLLYNKAKDGSSTTQSQRQAESSWNGIEKSTVLSLHCRDNLSTYVAFQHACLSDVRGFFQYGGSAETYRVSNTSCTEPPDYVVTNSIFSKRRKTAPLSRLEWLPTEIIQTIFFYSLNIDLPRSSYRIAAQLSSQYVYSRLLVRALYDPPNDHDDAIAEPRVTTPDPRSKELREADATLQTRLFTCRWMTWSTLRNFLQQAYTWHSGLCTHPEKHYRDTEEMEMSGVDTNLNDQYYCYSSAFFGFLPIHRGLSLPNKLLHGPWSKDKLSLLNFLQDRGFIVDWKNTSSGEIATQGLLEAIRENNEHAVISLVSEGIGVAITSQVLRVAVMECGCNQDIVWDLMFMGRLEMDFSDRQLWTWAEHAKEQGDENGPWLMQRLQELPVKNWSRMPKKEPGP</sequence>
<evidence type="ECO:0000256" key="7">
    <source>
        <dbReference type="ARBA" id="ARBA00023136"/>
    </source>
</evidence>
<organism evidence="10 11">
    <name type="scientific">Cryomyces antarcticus</name>
    <dbReference type="NCBI Taxonomy" id="329879"/>
    <lineage>
        <taxon>Eukaryota</taxon>
        <taxon>Fungi</taxon>
        <taxon>Dikarya</taxon>
        <taxon>Ascomycota</taxon>
        <taxon>Pezizomycotina</taxon>
        <taxon>Dothideomycetes</taxon>
        <taxon>Dothideomycetes incertae sedis</taxon>
        <taxon>Cryomyces</taxon>
    </lineage>
</organism>
<feature type="transmembrane region" description="Helical" evidence="9">
    <location>
        <begin position="276"/>
        <end position="295"/>
    </location>
</feature>
<evidence type="ECO:0000256" key="5">
    <source>
        <dbReference type="ARBA" id="ARBA00022692"/>
    </source>
</evidence>
<keyword evidence="4" id="KW-1003">Cell membrane</keyword>
<accession>A0ABR0M8W9</accession>
<keyword evidence="11" id="KW-1185">Reference proteome</keyword>
<feature type="transmembrane region" description="Helical" evidence="9">
    <location>
        <begin position="69"/>
        <end position="87"/>
    </location>
</feature>